<dbReference type="InterPro" id="IPR007434">
    <property type="entry name" value="FemAB-like"/>
</dbReference>
<evidence type="ECO:0000313" key="2">
    <source>
        <dbReference type="Proteomes" id="UP000253250"/>
    </source>
</evidence>
<evidence type="ECO:0000313" key="1">
    <source>
        <dbReference type="EMBL" id="RCN56051.1"/>
    </source>
</evidence>
<dbReference type="EMBL" id="PSYR01000002">
    <property type="protein sequence ID" value="RCN56051.1"/>
    <property type="molecule type" value="Genomic_DNA"/>
</dbReference>
<dbReference type="InterPro" id="IPR016181">
    <property type="entry name" value="Acyl_CoA_acyltransferase"/>
</dbReference>
<protein>
    <submittedName>
        <fullName evidence="1">GNAT family N-acetyltransferase</fullName>
    </submittedName>
</protein>
<name>A0A368HEZ9_9GAMM</name>
<reference evidence="1 2" key="1">
    <citation type="submission" date="2018-02" db="EMBL/GenBank/DDBJ databases">
        <title>Insights into the biology of acidophilic members of the Acidiferrobacteraceae family derived from comparative genomic analyses.</title>
        <authorList>
            <person name="Issotta F."/>
            <person name="Thyssen C."/>
            <person name="Mena C."/>
            <person name="Moya A."/>
            <person name="Bellenberg S."/>
            <person name="Sproer C."/>
            <person name="Covarrubias P.C."/>
            <person name="Sand W."/>
            <person name="Quatrini R."/>
            <person name="Vera M."/>
        </authorList>
    </citation>
    <scope>NUCLEOTIDE SEQUENCE [LARGE SCALE GENOMIC DNA]</scope>
    <source>
        <strain evidence="2">m-1</strain>
    </source>
</reference>
<accession>A0A368HEZ9</accession>
<dbReference type="PANTHER" id="PTHR47017:SF1">
    <property type="entry name" value="ACYL-COA"/>
    <property type="match status" value="1"/>
</dbReference>
<keyword evidence="2" id="KW-1185">Reference proteome</keyword>
<dbReference type="AlphaFoldDB" id="A0A368HEZ9"/>
<dbReference type="GO" id="GO:0016740">
    <property type="term" value="F:transferase activity"/>
    <property type="evidence" value="ECO:0007669"/>
    <property type="project" value="UniProtKB-KW"/>
</dbReference>
<dbReference type="OrthoDB" id="9776898at2"/>
<dbReference type="Gene3D" id="3.40.630.30">
    <property type="match status" value="1"/>
</dbReference>
<dbReference type="SUPFAM" id="SSF55729">
    <property type="entry name" value="Acyl-CoA N-acyltransferases (Nat)"/>
    <property type="match status" value="1"/>
</dbReference>
<comment type="caution">
    <text evidence="1">The sequence shown here is derived from an EMBL/GenBank/DDBJ whole genome shotgun (WGS) entry which is preliminary data.</text>
</comment>
<keyword evidence="1" id="KW-0808">Transferase</keyword>
<proteinExistence type="predicted"/>
<organism evidence="1 2">
    <name type="scientific">Acidiferrobacter thiooxydans</name>
    <dbReference type="NCBI Taxonomy" id="163359"/>
    <lineage>
        <taxon>Bacteria</taxon>
        <taxon>Pseudomonadati</taxon>
        <taxon>Pseudomonadota</taxon>
        <taxon>Gammaproteobacteria</taxon>
        <taxon>Acidiferrobacterales</taxon>
        <taxon>Acidiferrobacteraceae</taxon>
        <taxon>Acidiferrobacter</taxon>
    </lineage>
</organism>
<sequence length="312" mass="34641">MIDSEAISCRFLRSVAEVPQDLWNALSGPQPFLRHEFLKALEDSGSVGAGCGWHPEPLAIYRGTRLSALVPVYRKTHSYGEYVFDWAWAHAYERAGLHYYPKLVVAVPYTPVTGPRVLCGAERCGPDIIHAAAHALRTQAAATGASSVHWLFMDAAGRETLESVGFSQRTGFQFHWHNDGWSSFDDYLAALSAPKRKNIRRERRQVAEAGVRYVVHEGPVRHEALWDIFYDLYHATIAKYGAIAYLTRDFFSRIGASVPGVVLVLGYVGTAPVAGALFFRDDTTLYGRYWGDLPPSPASISRPATIRQSIIA</sequence>
<gene>
    <name evidence="1" type="ORF">C4900_09225</name>
</gene>
<dbReference type="Pfam" id="PF04339">
    <property type="entry name" value="FemAB_like"/>
    <property type="match status" value="1"/>
</dbReference>
<dbReference type="Proteomes" id="UP000253250">
    <property type="component" value="Unassembled WGS sequence"/>
</dbReference>
<dbReference type="PANTHER" id="PTHR47017">
    <property type="entry name" value="ACYL-COA"/>
    <property type="match status" value="1"/>
</dbReference>